<protein>
    <submittedName>
        <fullName evidence="2">Helix-turn-helix domain-containing protein</fullName>
    </submittedName>
</protein>
<dbReference type="InterPro" id="IPR041657">
    <property type="entry name" value="HTH_17"/>
</dbReference>
<dbReference type="InterPro" id="IPR009061">
    <property type="entry name" value="DNA-bd_dom_put_sf"/>
</dbReference>
<dbReference type="AlphaFoldDB" id="A0AA49GNM4"/>
<dbReference type="PANTHER" id="PTHR34585">
    <property type="match status" value="1"/>
</dbReference>
<sequence>MPAHIVTTEDLMVFKEELLDELKELLDQTYPPAQQWLRSAEVRARLNISAGTLQTLRINGVLPYSKIGGILFYPQDGIERVLEENLVSNVNPMLP</sequence>
<evidence type="ECO:0000259" key="1">
    <source>
        <dbReference type="Pfam" id="PF12728"/>
    </source>
</evidence>
<reference evidence="2" key="2">
    <citation type="journal article" date="2024" name="Antonie Van Leeuwenhoek">
        <title>Roseihalotalea indica gen. nov., sp. nov., a halophilic Bacteroidetes from mesopelagic Southwest Indian Ocean with higher carbohydrate metabolic potential.</title>
        <authorList>
            <person name="Chen B."/>
            <person name="Zhang M."/>
            <person name="Lin D."/>
            <person name="Ye J."/>
            <person name="Tang K."/>
        </authorList>
    </citation>
    <scope>NUCLEOTIDE SEQUENCE</scope>
    <source>
        <strain evidence="2">TK19036</strain>
    </source>
</reference>
<dbReference type="PANTHER" id="PTHR34585:SF22">
    <property type="entry name" value="HELIX-TURN-HELIX DOMAIN-CONTAINING PROTEIN"/>
    <property type="match status" value="1"/>
</dbReference>
<feature type="domain" description="Helix-turn-helix" evidence="1">
    <location>
        <begin position="36"/>
        <end position="85"/>
    </location>
</feature>
<evidence type="ECO:0000313" key="2">
    <source>
        <dbReference type="EMBL" id="WKN34394.1"/>
    </source>
</evidence>
<accession>A0AA49GNM4</accession>
<dbReference type="SUPFAM" id="SSF46955">
    <property type="entry name" value="Putative DNA-binding domain"/>
    <property type="match status" value="1"/>
</dbReference>
<dbReference type="Pfam" id="PF12728">
    <property type="entry name" value="HTH_17"/>
    <property type="match status" value="1"/>
</dbReference>
<name>A0AA49GNM4_9BACT</name>
<proteinExistence type="predicted"/>
<organism evidence="2">
    <name type="scientific">Roseihalotalea indica</name>
    <dbReference type="NCBI Taxonomy" id="2867963"/>
    <lineage>
        <taxon>Bacteria</taxon>
        <taxon>Pseudomonadati</taxon>
        <taxon>Bacteroidota</taxon>
        <taxon>Cytophagia</taxon>
        <taxon>Cytophagales</taxon>
        <taxon>Catalimonadaceae</taxon>
        <taxon>Roseihalotalea</taxon>
    </lineage>
</organism>
<reference evidence="2" key="1">
    <citation type="journal article" date="2023" name="Comput. Struct. Biotechnol. J.">
        <title>Discovery of a novel marine Bacteroidetes with a rich repertoire of carbohydrate-active enzymes.</title>
        <authorList>
            <person name="Chen B."/>
            <person name="Liu G."/>
            <person name="Chen Q."/>
            <person name="Wang H."/>
            <person name="Liu L."/>
            <person name="Tang K."/>
        </authorList>
    </citation>
    <scope>NUCLEOTIDE SEQUENCE</scope>
    <source>
        <strain evidence="2">TK19036</strain>
    </source>
</reference>
<gene>
    <name evidence="2" type="ORF">K4G66_18625</name>
</gene>
<dbReference type="EMBL" id="CP120682">
    <property type="protein sequence ID" value="WKN34394.1"/>
    <property type="molecule type" value="Genomic_DNA"/>
</dbReference>